<evidence type="ECO:0000313" key="2">
    <source>
        <dbReference type="EMBL" id="KAE8325496.1"/>
    </source>
</evidence>
<evidence type="ECO:0000256" key="1">
    <source>
        <dbReference type="SAM" id="MobiDB-lite"/>
    </source>
</evidence>
<protein>
    <submittedName>
        <fullName evidence="2">Uncharacterized protein</fullName>
    </submittedName>
</protein>
<dbReference type="AlphaFoldDB" id="A0A5N6WZJ7"/>
<evidence type="ECO:0000313" key="3">
    <source>
        <dbReference type="Proteomes" id="UP000325945"/>
    </source>
</evidence>
<feature type="compositionally biased region" description="Polar residues" evidence="1">
    <location>
        <begin position="146"/>
        <end position="155"/>
    </location>
</feature>
<dbReference type="Proteomes" id="UP000325945">
    <property type="component" value="Unassembled WGS sequence"/>
</dbReference>
<name>A0A5N6WZJ7_9EURO</name>
<organism evidence="2 3">
    <name type="scientific">Aspergillus sergii</name>
    <dbReference type="NCBI Taxonomy" id="1034303"/>
    <lineage>
        <taxon>Eukaryota</taxon>
        <taxon>Fungi</taxon>
        <taxon>Dikarya</taxon>
        <taxon>Ascomycota</taxon>
        <taxon>Pezizomycotina</taxon>
        <taxon>Eurotiomycetes</taxon>
        <taxon>Eurotiomycetidae</taxon>
        <taxon>Eurotiales</taxon>
        <taxon>Aspergillaceae</taxon>
        <taxon>Aspergillus</taxon>
        <taxon>Aspergillus subgen. Circumdati</taxon>
    </lineage>
</organism>
<keyword evidence="3" id="KW-1185">Reference proteome</keyword>
<dbReference type="EMBL" id="ML741807">
    <property type="protein sequence ID" value="KAE8325496.1"/>
    <property type="molecule type" value="Genomic_DNA"/>
</dbReference>
<gene>
    <name evidence="2" type="ORF">BDV39DRAFT_178543</name>
</gene>
<feature type="region of interest" description="Disordered" evidence="1">
    <location>
        <begin position="115"/>
        <end position="167"/>
    </location>
</feature>
<proteinExistence type="predicted"/>
<reference evidence="3" key="1">
    <citation type="submission" date="2019-04" db="EMBL/GenBank/DDBJ databases">
        <title>Friends and foes A comparative genomics studyof 23 Aspergillus species from section Flavi.</title>
        <authorList>
            <consortium name="DOE Joint Genome Institute"/>
            <person name="Kjaerbolling I."/>
            <person name="Vesth T."/>
            <person name="Frisvad J.C."/>
            <person name="Nybo J.L."/>
            <person name="Theobald S."/>
            <person name="Kildgaard S."/>
            <person name="Isbrandt T."/>
            <person name="Kuo A."/>
            <person name="Sato A."/>
            <person name="Lyhne E.K."/>
            <person name="Kogle M.E."/>
            <person name="Wiebenga A."/>
            <person name="Kun R.S."/>
            <person name="Lubbers R.J."/>
            <person name="Makela M.R."/>
            <person name="Barry K."/>
            <person name="Chovatia M."/>
            <person name="Clum A."/>
            <person name="Daum C."/>
            <person name="Haridas S."/>
            <person name="He G."/>
            <person name="LaButti K."/>
            <person name="Lipzen A."/>
            <person name="Mondo S."/>
            <person name="Riley R."/>
            <person name="Salamov A."/>
            <person name="Simmons B.A."/>
            <person name="Magnuson J.K."/>
            <person name="Henrissat B."/>
            <person name="Mortensen U.H."/>
            <person name="Larsen T.O."/>
            <person name="Devries R.P."/>
            <person name="Grigoriev I.V."/>
            <person name="Machida M."/>
            <person name="Baker S.E."/>
            <person name="Andersen M.R."/>
        </authorList>
    </citation>
    <scope>NUCLEOTIDE SEQUENCE [LARGE SCALE GENOMIC DNA]</scope>
    <source>
        <strain evidence="3">CBS 130017</strain>
    </source>
</reference>
<sequence length="167" mass="18939">MSSYDAILLPSIPIGLPSTEYWNCTPYPIPYSYFKKQRKLLISINTPSQRRLKTLTSPQFGARARKRKDAATLSPFSQQLTQLKPNKPHMIPSTQNTVYVYTGPLAIQQTLTTLAKPPTSYPNPRPSPTSTQQQSQQHHEPTLQQTPWEGNQHPKSQSETDPADRRI</sequence>
<accession>A0A5N6WZJ7</accession>
<feature type="compositionally biased region" description="Basic and acidic residues" evidence="1">
    <location>
        <begin position="156"/>
        <end position="167"/>
    </location>
</feature>